<feature type="region of interest" description="Disordered" evidence="1">
    <location>
        <begin position="1"/>
        <end position="27"/>
    </location>
</feature>
<feature type="region of interest" description="Disordered" evidence="1">
    <location>
        <begin position="530"/>
        <end position="588"/>
    </location>
</feature>
<dbReference type="InterPro" id="IPR047092">
    <property type="entry name" value="AFUB_07903/YDR124W-like_hel"/>
</dbReference>
<feature type="compositionally biased region" description="Basic and acidic residues" evidence="1">
    <location>
        <begin position="576"/>
        <end position="588"/>
    </location>
</feature>
<evidence type="ECO:0000259" key="2">
    <source>
        <dbReference type="Pfam" id="PF11001"/>
    </source>
</evidence>
<evidence type="ECO:0000313" key="3">
    <source>
        <dbReference type="EMBL" id="KAJ4391190.1"/>
    </source>
</evidence>
<comment type="caution">
    <text evidence="3">The sequence shown here is derived from an EMBL/GenBank/DDBJ whole genome shotgun (WGS) entry which is preliminary data.</text>
</comment>
<dbReference type="AlphaFoldDB" id="A0A9W9CXF2"/>
<dbReference type="OrthoDB" id="5338458at2759"/>
<feature type="compositionally biased region" description="Polar residues" evidence="1">
    <location>
        <begin position="548"/>
        <end position="562"/>
    </location>
</feature>
<evidence type="ECO:0000313" key="4">
    <source>
        <dbReference type="Proteomes" id="UP001140453"/>
    </source>
</evidence>
<feature type="compositionally biased region" description="Basic and acidic residues" evidence="1">
    <location>
        <begin position="239"/>
        <end position="249"/>
    </location>
</feature>
<dbReference type="InterPro" id="IPR021264">
    <property type="entry name" value="AFUB_079030/YDR124W-like"/>
</dbReference>
<feature type="compositionally biased region" description="Polar residues" evidence="1">
    <location>
        <begin position="433"/>
        <end position="453"/>
    </location>
</feature>
<feature type="region of interest" description="Disordered" evidence="1">
    <location>
        <begin position="433"/>
        <end position="480"/>
    </location>
</feature>
<accession>A0A9W9CXF2</accession>
<dbReference type="EMBL" id="JAPEVB010000003">
    <property type="protein sequence ID" value="KAJ4391190.1"/>
    <property type="molecule type" value="Genomic_DNA"/>
</dbReference>
<feature type="compositionally biased region" description="Polar residues" evidence="1">
    <location>
        <begin position="386"/>
        <end position="399"/>
    </location>
</feature>
<proteinExistence type="predicted"/>
<dbReference type="Pfam" id="PF11001">
    <property type="entry name" value="AFUB_07903_YDR124W_hel"/>
    <property type="match status" value="1"/>
</dbReference>
<gene>
    <name evidence="3" type="ORF">N0V93_004807</name>
</gene>
<dbReference type="Proteomes" id="UP001140453">
    <property type="component" value="Unassembled WGS sequence"/>
</dbReference>
<dbReference type="PANTHER" id="PTHR36102">
    <property type="entry name" value="CHROMOSOME 10, WHOLE GENOME SHOTGUN SEQUENCE"/>
    <property type="match status" value="1"/>
</dbReference>
<protein>
    <recommendedName>
        <fullName evidence="2">Subtelomeric hrmA-associated cluster protein AFUB-079030/YDR124W-like helical bundle domain-containing protein</fullName>
    </recommendedName>
</protein>
<feature type="domain" description="Subtelomeric hrmA-associated cluster protein AFUB-079030/YDR124W-like helical bundle" evidence="2">
    <location>
        <begin position="177"/>
        <end position="324"/>
    </location>
</feature>
<evidence type="ECO:0000256" key="1">
    <source>
        <dbReference type="SAM" id="MobiDB-lite"/>
    </source>
</evidence>
<name>A0A9W9CXF2_9PEZI</name>
<keyword evidence="4" id="KW-1185">Reference proteome</keyword>
<dbReference type="PANTHER" id="PTHR36102:SF1">
    <property type="entry name" value="YDR124W-LIKE HELICAL BUNDLE DOMAIN-CONTAINING PROTEIN"/>
    <property type="match status" value="1"/>
</dbReference>
<sequence>MVQSQHPARHWPAERIPTTRPATDDPIYQHRHPMDICTMMKEYCNISLQHFVMAGIDKDGKLVTFTGPRETVNPMVLKQYVDLEGYYNWYNTGSMIPTPSPSSYEDGYFGHGDPGRQISSTYGGRRPPYDRRRMQSAYDFDDDSMFRTRKRARGTLGARREDAGPAVQVVVAKKGLRIGNNEDVWKFYEQRFKSIQQTACKTIAKAWIKLIAPKKQSNHPYTGQEAKAPDWWPKPTGSTKEERVRHKEPDHLHKPERIWLLNHILALITTPNRMQHRDLQKLNINVAKLEDATWDALSGFFADIETPNNMKKKPYLKEIFRVAKYQERYKNGEIDADTEVMVTADDKIPDEPEDDDQDEGPHDNDDNQPTPTSPPKPEHNLPTLAASDQNTGGNISSGASFIGELPVRGQQYSQPSMMQSDIGAGSSSYVGANSMGVSNQPSMSQTHSMSLSEPYSDPHAVSRRSSLYTSPTEYAGSSSSGIYQNWQQSTSANASPVYSFQHSHQQPPSAGAYVDQQPVPLTQAPQYLEAPTFDPMNTGAPTLFRPTSVPQGPVNTHTTHSFPNYHATHGSASLPRPHDENDNKRWNL</sequence>
<feature type="compositionally biased region" description="Polar residues" evidence="1">
    <location>
        <begin position="463"/>
        <end position="480"/>
    </location>
</feature>
<reference evidence="3" key="1">
    <citation type="submission" date="2022-10" db="EMBL/GenBank/DDBJ databases">
        <title>Tapping the CABI collections for fungal endophytes: first genome assemblies for Collariella, Neodidymelliopsis, Ascochyta clinopodiicola, Didymella pomorum, Didymosphaeria variabile, Neocosmospora piperis and Neocucurbitaria cava.</title>
        <authorList>
            <person name="Hill R."/>
        </authorList>
    </citation>
    <scope>NUCLEOTIDE SEQUENCE</scope>
    <source>
        <strain evidence="3">IMI 355082</strain>
    </source>
</reference>
<feature type="region of interest" description="Disordered" evidence="1">
    <location>
        <begin position="218"/>
        <end position="249"/>
    </location>
</feature>
<feature type="region of interest" description="Disordered" evidence="1">
    <location>
        <begin position="347"/>
        <end position="401"/>
    </location>
</feature>
<organism evidence="3 4">
    <name type="scientific">Gnomoniopsis smithogilvyi</name>
    <dbReference type="NCBI Taxonomy" id="1191159"/>
    <lineage>
        <taxon>Eukaryota</taxon>
        <taxon>Fungi</taxon>
        <taxon>Dikarya</taxon>
        <taxon>Ascomycota</taxon>
        <taxon>Pezizomycotina</taxon>
        <taxon>Sordariomycetes</taxon>
        <taxon>Sordariomycetidae</taxon>
        <taxon>Diaporthales</taxon>
        <taxon>Gnomoniaceae</taxon>
        <taxon>Gnomoniopsis</taxon>
    </lineage>
</organism>